<dbReference type="Proteomes" id="UP001432180">
    <property type="component" value="Chromosome"/>
</dbReference>
<accession>A0ABZ0S977</accession>
<evidence type="ECO:0000313" key="1">
    <source>
        <dbReference type="EMBL" id="WPL17477.1"/>
    </source>
</evidence>
<dbReference type="EMBL" id="CP121472">
    <property type="protein sequence ID" value="WPL17477.1"/>
    <property type="molecule type" value="Genomic_DNA"/>
</dbReference>
<name>A0ABZ0S977_9GAMM</name>
<reference evidence="1 2" key="1">
    <citation type="journal article" date="2023" name="Microorganisms">
        <title>Thiorhodovibrio frisius and Trv. litoralis spp. nov., Two Novel Members from a Clade of Fastidious Purple Sulfur Bacteria That Exhibit Unique Red-Shifted Light-Harvesting Capabilities.</title>
        <authorList>
            <person name="Methner A."/>
            <person name="Kuzyk S.B."/>
            <person name="Petersen J."/>
            <person name="Bauer S."/>
            <person name="Brinkmann H."/>
            <person name="Sichau K."/>
            <person name="Wanner G."/>
            <person name="Wolf J."/>
            <person name="Neumann-Schaal M."/>
            <person name="Henke P."/>
            <person name="Tank M."/>
            <person name="Sproer C."/>
            <person name="Bunk B."/>
            <person name="Overmann J."/>
        </authorList>
    </citation>
    <scope>NUCLEOTIDE SEQUENCE [LARGE SCALE GENOMIC DNA]</scope>
    <source>
        <strain evidence="1 2">DSM 6702</strain>
    </source>
</reference>
<sequence>MSSNLLLHLDQPLDQAGQHSLRQSIAARFDVSSADAHASHRSHLLFVPLRLNQVMPHQVVDFVRAQGYPARIVDL</sequence>
<proteinExistence type="predicted"/>
<evidence type="ECO:0008006" key="3">
    <source>
        <dbReference type="Google" id="ProtNLM"/>
    </source>
</evidence>
<organism evidence="1 2">
    <name type="scientific">Thiorhodovibrio winogradskyi</name>
    <dbReference type="NCBI Taxonomy" id="77007"/>
    <lineage>
        <taxon>Bacteria</taxon>
        <taxon>Pseudomonadati</taxon>
        <taxon>Pseudomonadota</taxon>
        <taxon>Gammaproteobacteria</taxon>
        <taxon>Chromatiales</taxon>
        <taxon>Chromatiaceae</taxon>
        <taxon>Thiorhodovibrio</taxon>
    </lineage>
</organism>
<keyword evidence="2" id="KW-1185">Reference proteome</keyword>
<dbReference type="RefSeq" id="WP_328987988.1">
    <property type="nucleotide sequence ID" value="NZ_CP121472.1"/>
</dbReference>
<gene>
    <name evidence="1" type="ORF">Thiowin_02496</name>
</gene>
<evidence type="ECO:0000313" key="2">
    <source>
        <dbReference type="Proteomes" id="UP001432180"/>
    </source>
</evidence>
<protein>
    <recommendedName>
        <fullName evidence="3">HMA domain-containing protein</fullName>
    </recommendedName>
</protein>